<proteinExistence type="predicted"/>
<evidence type="ECO:0000313" key="2">
    <source>
        <dbReference type="Proteomes" id="UP000215002"/>
    </source>
</evidence>
<gene>
    <name evidence="1" type="ORF">MuYL_1133</name>
</gene>
<protein>
    <submittedName>
        <fullName evidence="1">Uncharacterized protein</fullName>
    </submittedName>
</protein>
<sequence length="37" mass="4061">MFHFVPGVPYAKMERAAGRTHKLAFSKTTIARGGRAV</sequence>
<evidence type="ECO:0000313" key="1">
    <source>
        <dbReference type="EMBL" id="ASU33033.1"/>
    </source>
</evidence>
<dbReference type="EMBL" id="CP022743">
    <property type="protein sequence ID" value="ASU33033.1"/>
    <property type="molecule type" value="Genomic_DNA"/>
</dbReference>
<accession>A0A223NT53</accession>
<dbReference type="AlphaFoldDB" id="A0A223NT53"/>
<name>A0A223NT53_9SPHI</name>
<organism evidence="1 2">
    <name type="scientific">Mucilaginibacter xinganensis</name>
    <dbReference type="NCBI Taxonomy" id="1234841"/>
    <lineage>
        <taxon>Bacteria</taxon>
        <taxon>Pseudomonadati</taxon>
        <taxon>Bacteroidota</taxon>
        <taxon>Sphingobacteriia</taxon>
        <taxon>Sphingobacteriales</taxon>
        <taxon>Sphingobacteriaceae</taxon>
        <taxon>Mucilaginibacter</taxon>
    </lineage>
</organism>
<reference evidence="1 2" key="1">
    <citation type="submission" date="2017-08" db="EMBL/GenBank/DDBJ databases">
        <title>Complete genome sequence of Mucilaginibacter sp. strain BJC16-A31.</title>
        <authorList>
            <consortium name="Henan University of Science and Technology"/>
            <person name="You X."/>
        </authorList>
    </citation>
    <scope>NUCLEOTIDE SEQUENCE [LARGE SCALE GENOMIC DNA]</scope>
    <source>
        <strain evidence="1 2">BJC16-A31</strain>
    </source>
</reference>
<dbReference type="Proteomes" id="UP000215002">
    <property type="component" value="Chromosome"/>
</dbReference>
<dbReference type="KEGG" id="muc:MuYL_1133"/>
<keyword evidence="2" id="KW-1185">Reference proteome</keyword>